<dbReference type="InterPro" id="IPR020894">
    <property type="entry name" value="Cadherin_CS"/>
</dbReference>
<dbReference type="PANTHER" id="PTHR24026:SF126">
    <property type="entry name" value="PROTOCADHERIN FAT 4"/>
    <property type="match status" value="1"/>
</dbReference>
<dbReference type="PROSITE" id="PS50268">
    <property type="entry name" value="CADHERIN_2"/>
    <property type="match status" value="1"/>
</dbReference>
<evidence type="ECO:0000313" key="10">
    <source>
        <dbReference type="EMBL" id="KAK7922594.1"/>
    </source>
</evidence>
<dbReference type="AlphaFoldDB" id="A0AAW0PBP2"/>
<protein>
    <recommendedName>
        <fullName evidence="9">Cadherin domain-containing protein</fullName>
    </recommendedName>
</protein>
<feature type="chain" id="PRO_5043452188" description="Cadherin domain-containing protein" evidence="8">
    <location>
        <begin position="24"/>
        <end position="147"/>
    </location>
</feature>
<evidence type="ECO:0000256" key="2">
    <source>
        <dbReference type="ARBA" id="ARBA00022692"/>
    </source>
</evidence>
<comment type="caution">
    <text evidence="10">The sequence shown here is derived from an EMBL/GenBank/DDBJ whole genome shotgun (WGS) entry which is preliminary data.</text>
</comment>
<dbReference type="Gene3D" id="2.60.40.60">
    <property type="entry name" value="Cadherins"/>
    <property type="match status" value="1"/>
</dbReference>
<dbReference type="GO" id="GO:0005509">
    <property type="term" value="F:calcium ion binding"/>
    <property type="evidence" value="ECO:0007669"/>
    <property type="project" value="UniProtKB-UniRule"/>
</dbReference>
<evidence type="ECO:0000256" key="7">
    <source>
        <dbReference type="PROSITE-ProRule" id="PRU00043"/>
    </source>
</evidence>
<evidence type="ECO:0000313" key="11">
    <source>
        <dbReference type="Proteomes" id="UP001460270"/>
    </source>
</evidence>
<dbReference type="EMBL" id="JBBPFD010000006">
    <property type="protein sequence ID" value="KAK7922594.1"/>
    <property type="molecule type" value="Genomic_DNA"/>
</dbReference>
<keyword evidence="8" id="KW-0732">Signal</keyword>
<dbReference type="InterPro" id="IPR015919">
    <property type="entry name" value="Cadherin-like_sf"/>
</dbReference>
<gene>
    <name evidence="10" type="ORF">WMY93_009496</name>
</gene>
<feature type="signal peptide" evidence="8">
    <location>
        <begin position="1"/>
        <end position="23"/>
    </location>
</feature>
<keyword evidence="6" id="KW-0472">Membrane</keyword>
<keyword evidence="3" id="KW-0677">Repeat</keyword>
<dbReference type="GO" id="GO:0009653">
    <property type="term" value="P:anatomical structure morphogenesis"/>
    <property type="evidence" value="ECO:0007669"/>
    <property type="project" value="UniProtKB-ARBA"/>
</dbReference>
<dbReference type="GO" id="GO:0005886">
    <property type="term" value="C:plasma membrane"/>
    <property type="evidence" value="ECO:0007669"/>
    <property type="project" value="UniProtKB-SubCell"/>
</dbReference>
<evidence type="ECO:0000256" key="6">
    <source>
        <dbReference type="ARBA" id="ARBA00023136"/>
    </source>
</evidence>
<evidence type="ECO:0000256" key="4">
    <source>
        <dbReference type="ARBA" id="ARBA00022837"/>
    </source>
</evidence>
<keyword evidence="4 7" id="KW-0106">Calcium</keyword>
<reference evidence="11" key="1">
    <citation type="submission" date="2024-04" db="EMBL/GenBank/DDBJ databases">
        <title>Salinicola lusitanus LLJ914,a marine bacterium isolated from the Okinawa Trough.</title>
        <authorList>
            <person name="Li J."/>
        </authorList>
    </citation>
    <scope>NUCLEOTIDE SEQUENCE [LARGE SCALE GENOMIC DNA]</scope>
</reference>
<dbReference type="Pfam" id="PF00028">
    <property type="entry name" value="Cadherin"/>
    <property type="match status" value="1"/>
</dbReference>
<dbReference type="Proteomes" id="UP001460270">
    <property type="component" value="Unassembled WGS sequence"/>
</dbReference>
<sequence length="147" mass="16337">MSSEMGLFYVCVLLLCCSSFTNANLAPDLLQLSYSVCESVPVGQVAFTLEGSDPENDPLTYALEDIDAKYFRVEPNTGTVYVDASLDRESKTVMSDLRVIIYDPFQSASFRIYVVIDDANDNRPIFEEASYETTVLENESLAPLCSK</sequence>
<evidence type="ECO:0000259" key="9">
    <source>
        <dbReference type="PROSITE" id="PS50268"/>
    </source>
</evidence>
<feature type="domain" description="Cadherin" evidence="9">
    <location>
        <begin position="35"/>
        <end position="126"/>
    </location>
</feature>
<organism evidence="10 11">
    <name type="scientific">Mugilogobius chulae</name>
    <name type="common">yellowstripe goby</name>
    <dbReference type="NCBI Taxonomy" id="88201"/>
    <lineage>
        <taxon>Eukaryota</taxon>
        <taxon>Metazoa</taxon>
        <taxon>Chordata</taxon>
        <taxon>Craniata</taxon>
        <taxon>Vertebrata</taxon>
        <taxon>Euteleostomi</taxon>
        <taxon>Actinopterygii</taxon>
        <taxon>Neopterygii</taxon>
        <taxon>Teleostei</taxon>
        <taxon>Neoteleostei</taxon>
        <taxon>Acanthomorphata</taxon>
        <taxon>Gobiaria</taxon>
        <taxon>Gobiiformes</taxon>
        <taxon>Gobioidei</taxon>
        <taxon>Gobiidae</taxon>
        <taxon>Gobionellinae</taxon>
        <taxon>Mugilogobius</taxon>
    </lineage>
</organism>
<dbReference type="CDD" id="cd11304">
    <property type="entry name" value="Cadherin_repeat"/>
    <property type="match status" value="1"/>
</dbReference>
<dbReference type="PANTHER" id="PTHR24026">
    <property type="entry name" value="FAT ATYPICAL CADHERIN-RELATED"/>
    <property type="match status" value="1"/>
</dbReference>
<keyword evidence="5" id="KW-1133">Transmembrane helix</keyword>
<keyword evidence="11" id="KW-1185">Reference proteome</keyword>
<dbReference type="InterPro" id="IPR002126">
    <property type="entry name" value="Cadherin-like_dom"/>
</dbReference>
<proteinExistence type="predicted"/>
<name>A0AAW0PBP2_9GOBI</name>
<dbReference type="SUPFAM" id="SSF49313">
    <property type="entry name" value="Cadherin-like"/>
    <property type="match status" value="1"/>
</dbReference>
<evidence type="ECO:0000256" key="1">
    <source>
        <dbReference type="ARBA" id="ARBA00004370"/>
    </source>
</evidence>
<dbReference type="PROSITE" id="PS00232">
    <property type="entry name" value="CADHERIN_1"/>
    <property type="match status" value="1"/>
</dbReference>
<keyword evidence="2" id="KW-0812">Transmembrane</keyword>
<evidence type="ECO:0000256" key="5">
    <source>
        <dbReference type="ARBA" id="ARBA00022989"/>
    </source>
</evidence>
<dbReference type="SMART" id="SM00112">
    <property type="entry name" value="CA"/>
    <property type="match status" value="1"/>
</dbReference>
<evidence type="ECO:0000256" key="3">
    <source>
        <dbReference type="ARBA" id="ARBA00022737"/>
    </source>
</evidence>
<dbReference type="GO" id="GO:0007156">
    <property type="term" value="P:homophilic cell adhesion via plasma membrane adhesion molecules"/>
    <property type="evidence" value="ECO:0007669"/>
    <property type="project" value="InterPro"/>
</dbReference>
<evidence type="ECO:0000256" key="8">
    <source>
        <dbReference type="SAM" id="SignalP"/>
    </source>
</evidence>
<accession>A0AAW0PBP2</accession>
<dbReference type="PRINTS" id="PR00205">
    <property type="entry name" value="CADHERIN"/>
</dbReference>
<comment type="subcellular location">
    <subcellularLocation>
        <location evidence="1">Membrane</location>
    </subcellularLocation>
</comment>